<accession>A0A915JFC2</accession>
<keyword evidence="1" id="KW-1185">Reference proteome</keyword>
<sequence>MDAVILHEKLSRFALCIKKSVPTETGRTVPAEKNPSGMYKKPCILCAFSYRMSTSGEAELIIIGIQISQQKLENFTKITNGAAVHSDDEKPKISIYARARKGRCCRGNLHGAFLANECSTPGIFKHSP</sequence>
<dbReference type="WBParaSite" id="nRc.2.0.1.t25186-RA">
    <property type="protein sequence ID" value="nRc.2.0.1.t25186-RA"/>
    <property type="gene ID" value="nRc.2.0.1.g25186"/>
</dbReference>
<proteinExistence type="predicted"/>
<name>A0A915JFC2_ROMCU</name>
<evidence type="ECO:0000313" key="1">
    <source>
        <dbReference type="Proteomes" id="UP000887565"/>
    </source>
</evidence>
<dbReference type="AlphaFoldDB" id="A0A915JFC2"/>
<organism evidence="1 2">
    <name type="scientific">Romanomermis culicivorax</name>
    <name type="common">Nematode worm</name>
    <dbReference type="NCBI Taxonomy" id="13658"/>
    <lineage>
        <taxon>Eukaryota</taxon>
        <taxon>Metazoa</taxon>
        <taxon>Ecdysozoa</taxon>
        <taxon>Nematoda</taxon>
        <taxon>Enoplea</taxon>
        <taxon>Dorylaimia</taxon>
        <taxon>Mermithida</taxon>
        <taxon>Mermithoidea</taxon>
        <taxon>Mermithidae</taxon>
        <taxon>Romanomermis</taxon>
    </lineage>
</organism>
<reference evidence="2" key="1">
    <citation type="submission" date="2022-11" db="UniProtKB">
        <authorList>
            <consortium name="WormBaseParasite"/>
        </authorList>
    </citation>
    <scope>IDENTIFICATION</scope>
</reference>
<protein>
    <submittedName>
        <fullName evidence="2">Uncharacterized protein</fullName>
    </submittedName>
</protein>
<evidence type="ECO:0000313" key="2">
    <source>
        <dbReference type="WBParaSite" id="nRc.2.0.1.t25186-RA"/>
    </source>
</evidence>
<dbReference type="Proteomes" id="UP000887565">
    <property type="component" value="Unplaced"/>
</dbReference>